<dbReference type="GO" id="GO:0008795">
    <property type="term" value="F:NAD+ synthase activity"/>
    <property type="evidence" value="ECO:0007669"/>
    <property type="project" value="UniProtKB-UniRule"/>
</dbReference>
<dbReference type="Gene3D" id="3.40.50.620">
    <property type="entry name" value="HUPs"/>
    <property type="match status" value="1"/>
</dbReference>
<dbReference type="PROSITE" id="PS00920">
    <property type="entry name" value="NITRIL_CHT_1"/>
    <property type="match status" value="1"/>
</dbReference>
<evidence type="ECO:0000256" key="4">
    <source>
        <dbReference type="ARBA" id="ARBA00022741"/>
    </source>
</evidence>
<reference evidence="13 14" key="1">
    <citation type="submission" date="2019-11" db="EMBL/GenBank/DDBJ databases">
        <title>Whole-genome sequence of a Rhodoblastus acidophilus DSM 142.</title>
        <authorList>
            <person name="Kyndt J.A."/>
            <person name="Meyer T.E."/>
        </authorList>
    </citation>
    <scope>NUCLEOTIDE SEQUENCE [LARGE SCALE GENOMIC DNA]</scope>
    <source>
        <strain evidence="13 14">DSM 142</strain>
    </source>
</reference>
<protein>
    <recommendedName>
        <fullName evidence="7 8">Glutamine-dependent NAD(+) synthetase</fullName>
        <ecNumber evidence="7 8">6.3.5.1</ecNumber>
    </recommendedName>
    <alternativeName>
        <fullName evidence="7 8">NAD(+) synthase [glutamine-hydrolyzing]</fullName>
    </alternativeName>
</protein>
<keyword evidence="3 7" id="KW-0436">Ligase</keyword>
<comment type="catalytic activity">
    <reaction evidence="7 8">
        <text>deamido-NAD(+) + L-glutamine + ATP + H2O = L-glutamate + AMP + diphosphate + NAD(+) + H(+)</text>
        <dbReference type="Rhea" id="RHEA:24384"/>
        <dbReference type="ChEBI" id="CHEBI:15377"/>
        <dbReference type="ChEBI" id="CHEBI:15378"/>
        <dbReference type="ChEBI" id="CHEBI:29985"/>
        <dbReference type="ChEBI" id="CHEBI:30616"/>
        <dbReference type="ChEBI" id="CHEBI:33019"/>
        <dbReference type="ChEBI" id="CHEBI:57540"/>
        <dbReference type="ChEBI" id="CHEBI:58359"/>
        <dbReference type="ChEBI" id="CHEBI:58437"/>
        <dbReference type="ChEBI" id="CHEBI:456215"/>
        <dbReference type="EC" id="6.3.5.1"/>
    </reaction>
</comment>
<dbReference type="Proteomes" id="UP000439113">
    <property type="component" value="Unassembled WGS sequence"/>
</dbReference>
<comment type="similarity">
    <text evidence="2 7 8">In the C-terminal section; belongs to the NAD synthetase family.</text>
</comment>
<feature type="binding site" evidence="7">
    <location>
        <position position="185"/>
    </location>
    <ligand>
        <name>L-glutamine</name>
        <dbReference type="ChEBI" id="CHEBI:58359"/>
    </ligand>
</feature>
<dbReference type="AlphaFoldDB" id="A0A6N8DQ08"/>
<feature type="active site" description="Nucleophile; for glutaminase activity" evidence="7">
    <location>
        <position position="153"/>
    </location>
</feature>
<keyword evidence="4 7" id="KW-0547">Nucleotide-binding</keyword>
<comment type="pathway">
    <text evidence="1 7 8">Cofactor biosynthesis; NAD(+) biosynthesis; NAD(+) from deamido-NAD(+) (L-Gln route): step 1/1.</text>
</comment>
<dbReference type="NCBIfam" id="NF010588">
    <property type="entry name" value="PRK13981.1"/>
    <property type="match status" value="1"/>
</dbReference>
<dbReference type="InterPro" id="IPR003694">
    <property type="entry name" value="NAD_synthase"/>
</dbReference>
<comment type="similarity">
    <text evidence="10">Belongs to the NAD synthetase family.</text>
</comment>
<dbReference type="GO" id="GO:0005524">
    <property type="term" value="F:ATP binding"/>
    <property type="evidence" value="ECO:0007669"/>
    <property type="project" value="UniProtKB-UniRule"/>
</dbReference>
<dbReference type="InterPro" id="IPR036526">
    <property type="entry name" value="C-N_Hydrolase_sf"/>
</dbReference>
<dbReference type="EC" id="6.3.5.1" evidence="7 8"/>
<evidence type="ECO:0000256" key="3">
    <source>
        <dbReference type="ARBA" id="ARBA00022598"/>
    </source>
</evidence>
<dbReference type="InterPro" id="IPR014729">
    <property type="entry name" value="Rossmann-like_a/b/a_fold"/>
</dbReference>
<feature type="binding site" evidence="7">
    <location>
        <position position="525"/>
    </location>
    <ligand>
        <name>deamido-NAD(+)</name>
        <dbReference type="ChEBI" id="CHEBI:58437"/>
        <note>ligand shared between two neighboring subunits</note>
    </ligand>
</feature>
<evidence type="ECO:0000256" key="10">
    <source>
        <dbReference type="RuleBase" id="RU003811"/>
    </source>
</evidence>
<evidence type="ECO:0000256" key="11">
    <source>
        <dbReference type="SAM" id="MobiDB-lite"/>
    </source>
</evidence>
<dbReference type="PROSITE" id="PS50263">
    <property type="entry name" value="CN_HYDROLASE"/>
    <property type="match status" value="1"/>
</dbReference>
<dbReference type="GO" id="GO:0004359">
    <property type="term" value="F:glutaminase activity"/>
    <property type="evidence" value="ECO:0007669"/>
    <property type="project" value="InterPro"/>
</dbReference>
<dbReference type="NCBIfam" id="TIGR00552">
    <property type="entry name" value="nadE"/>
    <property type="match status" value="1"/>
</dbReference>
<dbReference type="RefSeq" id="WP_155445976.1">
    <property type="nucleotide sequence ID" value="NZ_JAOQNR010000010.1"/>
</dbReference>
<feature type="active site" description="Proton acceptor" evidence="9">
    <location>
        <position position="48"/>
    </location>
</feature>
<dbReference type="PANTHER" id="PTHR23090">
    <property type="entry name" value="NH 3 /GLUTAMINE-DEPENDENT NAD + SYNTHETASE"/>
    <property type="match status" value="1"/>
</dbReference>
<feature type="active site" description="Proton acceptor; for glutaminase activity" evidence="7">
    <location>
        <position position="48"/>
    </location>
</feature>
<feature type="region of interest" description="Disordered" evidence="11">
    <location>
        <begin position="551"/>
        <end position="578"/>
    </location>
</feature>
<dbReference type="Pfam" id="PF00795">
    <property type="entry name" value="CN_hydrolase"/>
    <property type="match status" value="1"/>
</dbReference>
<organism evidence="13 14">
    <name type="scientific">Rhodoblastus acidophilus</name>
    <name type="common">Rhodopseudomonas acidophila</name>
    <dbReference type="NCBI Taxonomy" id="1074"/>
    <lineage>
        <taxon>Bacteria</taxon>
        <taxon>Pseudomonadati</taxon>
        <taxon>Pseudomonadota</taxon>
        <taxon>Alphaproteobacteria</taxon>
        <taxon>Hyphomicrobiales</taxon>
        <taxon>Rhodoblastaceae</taxon>
        <taxon>Rhodoblastus</taxon>
    </lineage>
</organism>
<dbReference type="UniPathway" id="UPA00253">
    <property type="reaction ID" value="UER00334"/>
</dbReference>
<feature type="binding site" evidence="7">
    <location>
        <position position="179"/>
    </location>
    <ligand>
        <name>L-glutamine</name>
        <dbReference type="ChEBI" id="CHEBI:58359"/>
    </ligand>
</feature>
<evidence type="ECO:0000313" key="14">
    <source>
        <dbReference type="Proteomes" id="UP000439113"/>
    </source>
</evidence>
<evidence type="ECO:0000256" key="1">
    <source>
        <dbReference type="ARBA" id="ARBA00005188"/>
    </source>
</evidence>
<dbReference type="GO" id="GO:0009435">
    <property type="term" value="P:NAD+ biosynthetic process"/>
    <property type="evidence" value="ECO:0007669"/>
    <property type="project" value="UniProtKB-UniRule"/>
</dbReference>
<dbReference type="PIRSF" id="PIRSF006630">
    <property type="entry name" value="NADS_GAT"/>
    <property type="match status" value="1"/>
</dbReference>
<dbReference type="InterPro" id="IPR014445">
    <property type="entry name" value="Gln-dep_NAD_synthase"/>
</dbReference>
<feature type="binding site" evidence="7">
    <location>
        <begin position="294"/>
        <end position="301"/>
    </location>
    <ligand>
        <name>ATP</name>
        <dbReference type="ChEBI" id="CHEBI:30616"/>
    </ligand>
</feature>
<comment type="caution">
    <text evidence="13">The sequence shown here is derived from an EMBL/GenBank/DDBJ whole genome shotgun (WGS) entry which is preliminary data.</text>
</comment>
<dbReference type="GO" id="GO:0000257">
    <property type="term" value="F:nitrilase activity"/>
    <property type="evidence" value="ECO:0007669"/>
    <property type="project" value="UniProtKB-ARBA"/>
</dbReference>
<dbReference type="Gene3D" id="3.60.110.10">
    <property type="entry name" value="Carbon-nitrogen hydrolase"/>
    <property type="match status" value="1"/>
</dbReference>
<name>A0A6N8DQ08_RHOAC</name>
<evidence type="ECO:0000256" key="9">
    <source>
        <dbReference type="PROSITE-ProRule" id="PRU10139"/>
    </source>
</evidence>
<feature type="domain" description="CN hydrolase" evidence="12">
    <location>
        <begin position="8"/>
        <end position="261"/>
    </location>
</feature>
<dbReference type="CDD" id="cd07570">
    <property type="entry name" value="GAT_Gln-NAD-synth"/>
    <property type="match status" value="1"/>
</dbReference>
<keyword evidence="5 7" id="KW-0067">ATP-binding</keyword>
<gene>
    <name evidence="7" type="primary">nadE</name>
    <name evidence="13" type="ORF">GJ654_09785</name>
</gene>
<evidence type="ECO:0000256" key="2">
    <source>
        <dbReference type="ARBA" id="ARBA00007145"/>
    </source>
</evidence>
<dbReference type="Pfam" id="PF02540">
    <property type="entry name" value="NAD_synthase"/>
    <property type="match status" value="1"/>
</dbReference>
<feature type="binding site" evidence="7">
    <location>
        <position position="401"/>
    </location>
    <ligand>
        <name>ATP</name>
        <dbReference type="ChEBI" id="CHEBI:30616"/>
    </ligand>
</feature>
<dbReference type="FunFam" id="3.40.50.620:FF:000106">
    <property type="entry name" value="Glutamine-dependent NAD(+) synthetase"/>
    <property type="match status" value="1"/>
</dbReference>
<feature type="active site" description="For glutaminase activity" evidence="7">
    <location>
        <position position="117"/>
    </location>
</feature>
<comment type="caution">
    <text evidence="7">Lacks conserved residue(s) required for the propagation of feature annotation.</text>
</comment>
<dbReference type="SUPFAM" id="SSF52402">
    <property type="entry name" value="Adenine nucleotide alpha hydrolases-like"/>
    <property type="match status" value="1"/>
</dbReference>
<evidence type="ECO:0000256" key="5">
    <source>
        <dbReference type="ARBA" id="ARBA00022840"/>
    </source>
</evidence>
<comment type="function">
    <text evidence="7">Catalyzes the ATP-dependent amidation of deamido-NAD to form NAD. Uses L-glutamine as a nitrogen source.</text>
</comment>
<accession>A0A6N8DQ08</accession>
<evidence type="ECO:0000313" key="13">
    <source>
        <dbReference type="EMBL" id="MTV31283.1"/>
    </source>
</evidence>
<feature type="binding site" evidence="7">
    <location>
        <position position="406"/>
    </location>
    <ligand>
        <name>deamido-NAD(+)</name>
        <dbReference type="ChEBI" id="CHEBI:58437"/>
        <note>ligand shared between two neighboring subunits</note>
    </ligand>
</feature>
<evidence type="ECO:0000256" key="7">
    <source>
        <dbReference type="HAMAP-Rule" id="MF_02090"/>
    </source>
</evidence>
<evidence type="ECO:0000256" key="8">
    <source>
        <dbReference type="PIRNR" id="PIRNR006630"/>
    </source>
</evidence>
<dbReference type="HAMAP" id="MF_02090">
    <property type="entry name" value="NadE_glutamine_dep"/>
    <property type="match status" value="1"/>
</dbReference>
<feature type="binding site" evidence="7">
    <location>
        <position position="377"/>
    </location>
    <ligand>
        <name>deamido-NAD(+)</name>
        <dbReference type="ChEBI" id="CHEBI:58437"/>
        <note>ligand shared between two neighboring subunits</note>
    </ligand>
</feature>
<sequence length="578" mass="62238">MTAPLDRLVLALAQVNSTVGAVDQNLACAKSARKRAAELGADLVMFSELFLAGYPPEDLVLKPAFQDACRAALDDLARDTADGGPAVLMGLPWMQDGFCHNAYALLDGGRIAAVRFKVDLPNYGVFDEKRVFHPGPAPGPVSFRGVRLGLPICEDIWQADVAETLAETGAEILLSPNGSPYWRGKDDERLAVATARVVESGLPLVYLNQIGGQDELVFDGASFVVNADCAVAGRLPAFEEAVARVVFERVGDGWRCVEAPSASQLGDDEADYAACVLGLRDYVQKNGFPGVALGMSGGVDSALCAAMAADALGADKVHAIMLPYRFTSGESLKDAEDCARALGLRYDVTPIAAAVEGVEAALSGLFAGTQRGVTEENIQARARGIILMSVSNKFGPMLVTTGNKSEMSVGYATLYGDMNGGFNPIKDLYKTQVFRLCRLRNGWKPFGALGPDGVVIPENIITKPPTAELRENQKDQDSLPPYEALDDMLECLVEKDMRVAEIVARGHESETVKKIERLLYLAEYKRRQSAPGVKVTKKNFGRDRRYPIVNRFRDPGLPAQTPDAALAPEFSAGARFEE</sequence>
<dbReference type="GO" id="GO:0005737">
    <property type="term" value="C:cytoplasm"/>
    <property type="evidence" value="ECO:0007669"/>
    <property type="project" value="InterPro"/>
</dbReference>
<dbReference type="InterPro" id="IPR000132">
    <property type="entry name" value="Nitrilase/CN_hydratase_CS"/>
</dbReference>
<dbReference type="EMBL" id="WNKS01000007">
    <property type="protein sequence ID" value="MTV31283.1"/>
    <property type="molecule type" value="Genomic_DNA"/>
</dbReference>
<dbReference type="CDD" id="cd00553">
    <property type="entry name" value="NAD_synthase"/>
    <property type="match status" value="1"/>
</dbReference>
<evidence type="ECO:0000256" key="6">
    <source>
        <dbReference type="ARBA" id="ARBA00023027"/>
    </source>
</evidence>
<dbReference type="OrthoDB" id="9760188at2"/>
<dbReference type="SUPFAM" id="SSF56317">
    <property type="entry name" value="Carbon-nitrogen hydrolase"/>
    <property type="match status" value="1"/>
</dbReference>
<dbReference type="InterPro" id="IPR003010">
    <property type="entry name" value="C-N_Hydrolase"/>
</dbReference>
<keyword evidence="6 7" id="KW-0520">NAD</keyword>
<dbReference type="PANTHER" id="PTHR23090:SF9">
    <property type="entry name" value="GLUTAMINE-DEPENDENT NAD(+) SYNTHETASE"/>
    <property type="match status" value="1"/>
</dbReference>
<evidence type="ECO:0000259" key="12">
    <source>
        <dbReference type="PROSITE" id="PS50263"/>
    </source>
</evidence>
<dbReference type="GO" id="GO:0003952">
    <property type="term" value="F:NAD+ synthase (glutamine-hydrolyzing) activity"/>
    <property type="evidence" value="ECO:0007669"/>
    <property type="project" value="UniProtKB-UniRule"/>
</dbReference>
<feature type="binding site" evidence="7">
    <location>
        <position position="123"/>
    </location>
    <ligand>
        <name>L-glutamine</name>
        <dbReference type="ChEBI" id="CHEBI:58359"/>
    </ligand>
</feature>
<dbReference type="InterPro" id="IPR022310">
    <property type="entry name" value="NAD/GMP_synthase"/>
</dbReference>
<proteinExistence type="inferred from homology"/>